<proteinExistence type="predicted"/>
<feature type="compositionally biased region" description="Low complexity" evidence="1">
    <location>
        <begin position="208"/>
        <end position="220"/>
    </location>
</feature>
<comment type="caution">
    <text evidence="2">The sequence shown here is derived from an EMBL/GenBank/DDBJ whole genome shotgun (WGS) entry which is preliminary data.</text>
</comment>
<name>K0RZG3_THAOC</name>
<organism evidence="2 3">
    <name type="scientific">Thalassiosira oceanica</name>
    <name type="common">Marine diatom</name>
    <dbReference type="NCBI Taxonomy" id="159749"/>
    <lineage>
        <taxon>Eukaryota</taxon>
        <taxon>Sar</taxon>
        <taxon>Stramenopiles</taxon>
        <taxon>Ochrophyta</taxon>
        <taxon>Bacillariophyta</taxon>
        <taxon>Coscinodiscophyceae</taxon>
        <taxon>Thalassiosirophycidae</taxon>
        <taxon>Thalassiosirales</taxon>
        <taxon>Thalassiosiraceae</taxon>
        <taxon>Thalassiosira</taxon>
    </lineage>
</organism>
<dbReference type="AlphaFoldDB" id="K0RZG3"/>
<feature type="region of interest" description="Disordered" evidence="1">
    <location>
        <begin position="195"/>
        <end position="225"/>
    </location>
</feature>
<protein>
    <submittedName>
        <fullName evidence="2">Uncharacterized protein</fullName>
    </submittedName>
</protein>
<reference evidence="2 3" key="1">
    <citation type="journal article" date="2012" name="Genome Biol.">
        <title>Genome and low-iron response of an oceanic diatom adapted to chronic iron limitation.</title>
        <authorList>
            <person name="Lommer M."/>
            <person name="Specht M."/>
            <person name="Roy A.S."/>
            <person name="Kraemer L."/>
            <person name="Andreson R."/>
            <person name="Gutowska M.A."/>
            <person name="Wolf J."/>
            <person name="Bergner S.V."/>
            <person name="Schilhabel M.B."/>
            <person name="Klostermeier U.C."/>
            <person name="Beiko R.G."/>
            <person name="Rosenstiel P."/>
            <person name="Hippler M."/>
            <person name="Laroche J."/>
        </authorList>
    </citation>
    <scope>NUCLEOTIDE SEQUENCE [LARGE SCALE GENOMIC DNA]</scope>
    <source>
        <strain evidence="2 3">CCMP1005</strain>
    </source>
</reference>
<keyword evidence="3" id="KW-1185">Reference proteome</keyword>
<feature type="non-terminal residue" evidence="2">
    <location>
        <position position="338"/>
    </location>
</feature>
<evidence type="ECO:0000256" key="1">
    <source>
        <dbReference type="SAM" id="MobiDB-lite"/>
    </source>
</evidence>
<sequence length="338" mass="37199">MTTSRIPLHDFLAANRLGKGDLRFGTVEHAVCDDDEGSGAPRKKATVDATRLALMVAESYVRRHKSGLKYSSNDRAAPLDLDCIYLVVPSESENNPGHATDYEGIRGEGLIVLSDMDSSFRCGDDFKEEILGGANFDPLSMSQLRQDCGDEFEMGILDEVGFGQISSSNRGDVLDSAPEIDNGYKVRSARGDYPFRTPDGDFEKNEVTRPGTPTTTSQTTACSPDPSSVDAILGVEIATMENEIYAEIEFHAALRMLGRVLQQIFLSTVPETVPSTAVYLRDASEHQDRRVDFQHRKPALMPEDGVRIETFFQVVDDLLSMSESPSLYLLDPSADFHS</sequence>
<feature type="compositionally biased region" description="Basic and acidic residues" evidence="1">
    <location>
        <begin position="198"/>
        <end position="207"/>
    </location>
</feature>
<dbReference type="Proteomes" id="UP000266841">
    <property type="component" value="Unassembled WGS sequence"/>
</dbReference>
<accession>K0RZG3</accession>
<evidence type="ECO:0000313" key="2">
    <source>
        <dbReference type="EMBL" id="EJK58460.1"/>
    </source>
</evidence>
<evidence type="ECO:0000313" key="3">
    <source>
        <dbReference type="Proteomes" id="UP000266841"/>
    </source>
</evidence>
<dbReference type="EMBL" id="AGNL01025162">
    <property type="protein sequence ID" value="EJK58460.1"/>
    <property type="molecule type" value="Genomic_DNA"/>
</dbReference>
<gene>
    <name evidence="2" type="ORF">THAOC_21411</name>
</gene>